<evidence type="ECO:0000256" key="9">
    <source>
        <dbReference type="SAM" id="MobiDB-lite"/>
    </source>
</evidence>
<evidence type="ECO:0000256" key="1">
    <source>
        <dbReference type="ARBA" id="ARBA00004496"/>
    </source>
</evidence>
<dbReference type="Gene3D" id="2.130.10.10">
    <property type="entry name" value="YVTN repeat-like/Quinoprotein amine dehydrogenase"/>
    <property type="match status" value="1"/>
</dbReference>
<dbReference type="Pfam" id="PF26549">
    <property type="entry name" value="Tricorn_N"/>
    <property type="match status" value="1"/>
</dbReference>
<dbReference type="Gene3D" id="2.120.10.60">
    <property type="entry name" value="Tricorn protease N-terminal domain"/>
    <property type="match status" value="1"/>
</dbReference>
<dbReference type="Pfam" id="PF14684">
    <property type="entry name" value="Tricorn_C1"/>
    <property type="match status" value="1"/>
</dbReference>
<dbReference type="Gene3D" id="3.30.750.44">
    <property type="match status" value="1"/>
</dbReference>
<dbReference type="CDD" id="cd07562">
    <property type="entry name" value="Peptidase_S41_TRI"/>
    <property type="match status" value="1"/>
</dbReference>
<feature type="active site" description="Charge relay system" evidence="8">
    <location>
        <position position="1004"/>
    </location>
</feature>
<keyword evidence="5 7" id="KW-0378">Hydrolase</keyword>
<keyword evidence="4 7" id="KW-0645">Protease</keyword>
<dbReference type="Gene3D" id="3.90.226.10">
    <property type="entry name" value="2-enoyl-CoA Hydratase, Chain A, domain 1"/>
    <property type="match status" value="1"/>
</dbReference>
<dbReference type="InterPro" id="IPR036034">
    <property type="entry name" value="PDZ_sf"/>
</dbReference>
<dbReference type="GO" id="GO:0006508">
    <property type="term" value="P:proteolysis"/>
    <property type="evidence" value="ECO:0007669"/>
    <property type="project" value="UniProtKB-UniRule"/>
</dbReference>
<evidence type="ECO:0000256" key="2">
    <source>
        <dbReference type="ARBA" id="ARBA00008524"/>
    </source>
</evidence>
<feature type="region of interest" description="Disordered" evidence="9">
    <location>
        <begin position="525"/>
        <end position="544"/>
    </location>
</feature>
<accession>A0A918K1B6</accession>
<evidence type="ECO:0000313" key="12">
    <source>
        <dbReference type="Proteomes" id="UP000601108"/>
    </source>
</evidence>
<proteinExistence type="inferred from homology"/>
<dbReference type="PANTHER" id="PTHR43253:SF1">
    <property type="entry name" value="TRICORN PROTEASE HOMOLOG 2-RELATED"/>
    <property type="match status" value="1"/>
</dbReference>
<keyword evidence="3 7" id="KW-0963">Cytoplasm</keyword>
<dbReference type="SMART" id="SM00245">
    <property type="entry name" value="TSPc"/>
    <property type="match status" value="1"/>
</dbReference>
<dbReference type="InterPro" id="IPR029045">
    <property type="entry name" value="ClpP/crotonase-like_dom_sf"/>
</dbReference>
<dbReference type="SUPFAM" id="SSF82171">
    <property type="entry name" value="DPP6 N-terminal domain-like"/>
    <property type="match status" value="1"/>
</dbReference>
<dbReference type="Pfam" id="PF03572">
    <property type="entry name" value="Peptidase_S41"/>
    <property type="match status" value="1"/>
</dbReference>
<evidence type="ECO:0000256" key="4">
    <source>
        <dbReference type="ARBA" id="ARBA00022670"/>
    </source>
</evidence>
<dbReference type="GO" id="GO:0005737">
    <property type="term" value="C:cytoplasm"/>
    <property type="evidence" value="ECO:0007669"/>
    <property type="project" value="UniProtKB-SubCell"/>
</dbReference>
<dbReference type="Gene3D" id="2.30.42.10">
    <property type="match status" value="1"/>
</dbReference>
<gene>
    <name evidence="11" type="ORF">GCM10007384_38890</name>
</gene>
<dbReference type="Pfam" id="PF26550">
    <property type="entry name" value="Tricorn_2nd"/>
    <property type="match status" value="1"/>
</dbReference>
<dbReference type="Proteomes" id="UP000601108">
    <property type="component" value="Unassembled WGS sequence"/>
</dbReference>
<reference evidence="11 12" key="1">
    <citation type="journal article" date="2014" name="Int. J. Syst. Evol. Microbiol.">
        <title>Complete genome sequence of Corynebacterium casei LMG S-19264T (=DSM 44701T), isolated from a smear-ripened cheese.</title>
        <authorList>
            <consortium name="US DOE Joint Genome Institute (JGI-PGF)"/>
            <person name="Walter F."/>
            <person name="Albersmeier A."/>
            <person name="Kalinowski J."/>
            <person name="Ruckert C."/>
        </authorList>
    </citation>
    <scope>NUCLEOTIDE SEQUENCE [LARGE SCALE GENOMIC DNA]</scope>
    <source>
        <strain evidence="11 12">KCTC 12285</strain>
    </source>
</reference>
<keyword evidence="6 7" id="KW-0720">Serine protease</keyword>
<evidence type="ECO:0000256" key="6">
    <source>
        <dbReference type="ARBA" id="ARBA00022825"/>
    </source>
</evidence>
<evidence type="ECO:0000256" key="7">
    <source>
        <dbReference type="PIRNR" id="PIRNR036421"/>
    </source>
</evidence>
<dbReference type="Pfam" id="PF14685">
    <property type="entry name" value="PDZ_Tricorn"/>
    <property type="match status" value="1"/>
</dbReference>
<feature type="domain" description="Tail specific protease" evidence="10">
    <location>
        <begin position="822"/>
        <end position="1015"/>
    </location>
</feature>
<dbReference type="AlphaFoldDB" id="A0A918K1B6"/>
<dbReference type="GO" id="GO:0008236">
    <property type="term" value="F:serine-type peptidase activity"/>
    <property type="evidence" value="ECO:0007669"/>
    <property type="project" value="UniProtKB-UniRule"/>
</dbReference>
<comment type="caution">
    <text evidence="11">The sequence shown here is derived from an EMBL/GenBank/DDBJ whole genome shotgun (WGS) entry which is preliminary data.</text>
</comment>
<sequence>MIQYPDVSDSHICFTYADDLWVVNKQGGTAHRLTTKKGRETMGKFSPDGKTIAFNANYDGNQDIYTIPVTGGIPKRITTHGMFDDIKGWTPDGKFLFYTSDMESEKDRFSKAFKISVNGGLPTRIPINKVEELDLHPKGDLIAMTDKSRLSRNWKRYRGGMASDIYLFNTKTLTSENITNNDGNDELPMWHNEDLYYLSDNDTAKKFNIWKYNLQSKQHEQITFFKEFDIERPSIGKSEIVFEAGGKLYLLDVTTKNTKEILINATGDFIALKPQVKKVEKYIQSVGIAPDGNRIIVGARGEIFSVPKKDGITTNLTRTSGIAERYPSWSPNGRYIAFWSDKTGEYELTIRDLKDNSEKQIGQQGPGFRYQLFWSPDSKKLVFVDQQMHIKLADIANNSITTIDKEIQLFQGGLMGFSANWSGDSNYVTYANSHKNGNQHIIIYDLEKKKKNIITSAFYDEANPVFSADNTYIYCTTNRAFDPVYSDYDNSWAYPNSTKIAILPLTKEAVHPIELKNDEVVIEEEKKKDNKKDKDKKEDKEESKDIEPVTIDFDSIESRMIILPVELGNGGRLSASKDKIIFLKNPRSGATDEKSVLKYYDFKEDEENTILEDVEDYELSFDKNSILVFSGEKMGIIEVAKDQSIKDPLDTSKMEMTINPKEEWRQIFTDTWRLERDFFYDKNMHGVDWEAMKRKYEPLIEFAASRNDLNKITGELIAELNASHTYRGGGDIKRSTTKSTGYLGVDWEMQEGKYRIKKIITPAPWDTEVKSPLKKPGVLVEEGDYILRINGIELTDYTDPFAALEGKAEQTIEIEVSKTPDGKNSKKYLVQPLKSEERLRNLAWIENMRKYVDQKSGGRIGYIYVPSTGIDGQEELVRMFYAQHHKDGLIIDERFNNGGQIPDRFVELLNRPLLSYYKVRDGEDWAWPPRGHYGPKAMLINGWSGSGGDAFPDYFKKRKIGPLIGTRTWGGLIGISGAPELIDGGRVTVPTFRMYNPDGTWFAEGHGVEPDIHIPENPGKDAQGIDVQLDRAIDEVMKKLAEKDKTYRKIVPKAEDRSK</sequence>
<dbReference type="InterPro" id="IPR005151">
    <property type="entry name" value="Tail-specific_protease"/>
</dbReference>
<dbReference type="PIRSF" id="PIRSF036421">
    <property type="entry name" value="Tricorn_protease"/>
    <property type="match status" value="1"/>
</dbReference>
<feature type="active site" description="Charge relay system" evidence="8">
    <location>
        <position position="724"/>
    </location>
</feature>
<evidence type="ECO:0000259" key="10">
    <source>
        <dbReference type="SMART" id="SM00245"/>
    </source>
</evidence>
<evidence type="ECO:0000256" key="5">
    <source>
        <dbReference type="ARBA" id="ARBA00022801"/>
    </source>
</evidence>
<name>A0A918K1B6_9FLAO</name>
<keyword evidence="12" id="KW-1185">Reference proteome</keyword>
<evidence type="ECO:0000256" key="3">
    <source>
        <dbReference type="ARBA" id="ARBA00022490"/>
    </source>
</evidence>
<dbReference type="SUPFAM" id="SSF50156">
    <property type="entry name" value="PDZ domain-like"/>
    <property type="match status" value="1"/>
</dbReference>
<comment type="subcellular location">
    <subcellularLocation>
        <location evidence="1 7">Cytoplasm</location>
    </subcellularLocation>
</comment>
<dbReference type="InterPro" id="IPR012393">
    <property type="entry name" value="Tricorn_protease"/>
</dbReference>
<dbReference type="EC" id="3.4.21.-" evidence="7"/>
<evidence type="ECO:0000313" key="11">
    <source>
        <dbReference type="EMBL" id="GGX34521.1"/>
    </source>
</evidence>
<comment type="function">
    <text evidence="7">Degrades oligopeptides.</text>
</comment>
<dbReference type="InterPro" id="IPR029414">
    <property type="entry name" value="Tricorn_PDZ"/>
</dbReference>
<dbReference type="InterPro" id="IPR028204">
    <property type="entry name" value="Tricorn_C1"/>
</dbReference>
<comment type="similarity">
    <text evidence="2 7">Belongs to the peptidase S41B family.</text>
</comment>
<feature type="active site" description="Nucleophile" evidence="8">
    <location>
        <position position="946"/>
    </location>
</feature>
<protein>
    <recommendedName>
        <fullName evidence="7">Tricorn protease homolog</fullName>
        <ecNumber evidence="7">3.4.21.-</ecNumber>
    </recommendedName>
</protein>
<dbReference type="InterPro" id="IPR015943">
    <property type="entry name" value="WD40/YVTN_repeat-like_dom_sf"/>
</dbReference>
<evidence type="ECO:0000256" key="8">
    <source>
        <dbReference type="PIRSR" id="PIRSR036421-1"/>
    </source>
</evidence>
<dbReference type="PANTHER" id="PTHR43253">
    <property type="entry name" value="TRICORN PROTEASE HOMOLOG 2-RELATED"/>
    <property type="match status" value="1"/>
</dbReference>
<dbReference type="SUPFAM" id="SSF52096">
    <property type="entry name" value="ClpP/crotonase"/>
    <property type="match status" value="1"/>
</dbReference>
<organism evidence="11 12">
    <name type="scientific">Aquimarina muelleri</name>
    <dbReference type="NCBI Taxonomy" id="279356"/>
    <lineage>
        <taxon>Bacteria</taxon>
        <taxon>Pseudomonadati</taxon>
        <taxon>Bacteroidota</taxon>
        <taxon>Flavobacteriia</taxon>
        <taxon>Flavobacteriales</taxon>
        <taxon>Flavobacteriaceae</taxon>
        <taxon>Aquimarina</taxon>
    </lineage>
</organism>
<dbReference type="SUPFAM" id="SSF69304">
    <property type="entry name" value="Tricorn protease N-terminal domain"/>
    <property type="match status" value="1"/>
</dbReference>
<dbReference type="EMBL" id="BMWS01000047">
    <property type="protein sequence ID" value="GGX34521.1"/>
    <property type="molecule type" value="Genomic_DNA"/>
</dbReference>